<protein>
    <recommendedName>
        <fullName evidence="5">Cullin family profile domain-containing protein</fullName>
    </recommendedName>
</protein>
<evidence type="ECO:0000256" key="3">
    <source>
        <dbReference type="RuleBase" id="RU003829"/>
    </source>
</evidence>
<dbReference type="InterPro" id="IPR036390">
    <property type="entry name" value="WH_DNA-bd_sf"/>
</dbReference>
<dbReference type="Gene3D" id="1.10.10.10">
    <property type="entry name" value="Winged helix-like DNA-binding domain superfamily/Winged helix DNA-binding domain"/>
    <property type="match status" value="1"/>
</dbReference>
<accession>A0ABR2UTB4</accession>
<gene>
    <name evidence="6" type="ORF">SUNI508_01546</name>
</gene>
<evidence type="ECO:0000256" key="2">
    <source>
        <dbReference type="PROSITE-ProRule" id="PRU00330"/>
    </source>
</evidence>
<dbReference type="Pfam" id="PF10557">
    <property type="entry name" value="Cullin_Nedd8"/>
    <property type="match status" value="1"/>
</dbReference>
<dbReference type="InterPro" id="IPR016158">
    <property type="entry name" value="Cullin_homology"/>
</dbReference>
<feature type="region of interest" description="Disordered" evidence="4">
    <location>
        <begin position="18"/>
        <end position="37"/>
    </location>
</feature>
<feature type="compositionally biased region" description="Polar residues" evidence="4">
    <location>
        <begin position="18"/>
        <end position="35"/>
    </location>
</feature>
<dbReference type="Pfam" id="PF26557">
    <property type="entry name" value="Cullin_AB"/>
    <property type="match status" value="1"/>
</dbReference>
<dbReference type="Gene3D" id="3.30.230.130">
    <property type="entry name" value="Cullin, Chain C, Domain 2"/>
    <property type="match status" value="1"/>
</dbReference>
<organism evidence="6 7">
    <name type="scientific">Seiridium unicorne</name>
    <dbReference type="NCBI Taxonomy" id="138068"/>
    <lineage>
        <taxon>Eukaryota</taxon>
        <taxon>Fungi</taxon>
        <taxon>Dikarya</taxon>
        <taxon>Ascomycota</taxon>
        <taxon>Pezizomycotina</taxon>
        <taxon>Sordariomycetes</taxon>
        <taxon>Xylariomycetidae</taxon>
        <taxon>Amphisphaeriales</taxon>
        <taxon>Sporocadaceae</taxon>
        <taxon>Seiridium</taxon>
    </lineage>
</organism>
<dbReference type="InterPro" id="IPR059120">
    <property type="entry name" value="Cullin-like_AB"/>
</dbReference>
<dbReference type="EMBL" id="JARVKF010000396">
    <property type="protein sequence ID" value="KAK9417789.1"/>
    <property type="molecule type" value="Genomic_DNA"/>
</dbReference>
<name>A0ABR2UTB4_9PEZI</name>
<evidence type="ECO:0000256" key="4">
    <source>
        <dbReference type="SAM" id="MobiDB-lite"/>
    </source>
</evidence>
<proteinExistence type="inferred from homology"/>
<dbReference type="InterPro" id="IPR045093">
    <property type="entry name" value="Cullin"/>
</dbReference>
<dbReference type="SUPFAM" id="SSF74788">
    <property type="entry name" value="Cullin repeat-like"/>
    <property type="match status" value="1"/>
</dbReference>
<dbReference type="InterPro" id="IPR036388">
    <property type="entry name" value="WH-like_DNA-bd_sf"/>
</dbReference>
<dbReference type="Pfam" id="PF00888">
    <property type="entry name" value="Cullin"/>
    <property type="match status" value="1"/>
</dbReference>
<dbReference type="InterPro" id="IPR019559">
    <property type="entry name" value="Cullin_neddylation_domain"/>
</dbReference>
<dbReference type="InterPro" id="IPR036317">
    <property type="entry name" value="Cullin_homology_sf"/>
</dbReference>
<dbReference type="PROSITE" id="PS50069">
    <property type="entry name" value="CULLIN_2"/>
    <property type="match status" value="1"/>
</dbReference>
<evidence type="ECO:0000256" key="1">
    <source>
        <dbReference type="ARBA" id="ARBA00006019"/>
    </source>
</evidence>
<comment type="similarity">
    <text evidence="1 2 3">Belongs to the cullin family.</text>
</comment>
<dbReference type="SMART" id="SM00182">
    <property type="entry name" value="CULLIN"/>
    <property type="match status" value="1"/>
</dbReference>
<evidence type="ECO:0000259" key="5">
    <source>
        <dbReference type="PROSITE" id="PS50069"/>
    </source>
</evidence>
<dbReference type="Gene3D" id="1.20.1310.10">
    <property type="entry name" value="Cullin Repeats"/>
    <property type="match status" value="4"/>
</dbReference>
<comment type="caution">
    <text evidence="6">The sequence shown here is derived from an EMBL/GenBank/DDBJ whole genome shotgun (WGS) entry which is preliminary data.</text>
</comment>
<feature type="domain" description="Cullin family profile" evidence="5">
    <location>
        <begin position="464"/>
        <end position="720"/>
    </location>
</feature>
<dbReference type="Proteomes" id="UP001408356">
    <property type="component" value="Unassembled WGS sequence"/>
</dbReference>
<dbReference type="PANTHER" id="PTHR11932">
    <property type="entry name" value="CULLIN"/>
    <property type="match status" value="1"/>
</dbReference>
<dbReference type="SMART" id="SM00884">
    <property type="entry name" value="Cullin_Nedd8"/>
    <property type="match status" value="1"/>
</dbReference>
<dbReference type="InterPro" id="IPR016159">
    <property type="entry name" value="Cullin_repeat-like_dom_sf"/>
</dbReference>
<dbReference type="SUPFAM" id="SSF75632">
    <property type="entry name" value="Cullin homology domain"/>
    <property type="match status" value="1"/>
</dbReference>
<evidence type="ECO:0000313" key="6">
    <source>
        <dbReference type="EMBL" id="KAK9417789.1"/>
    </source>
</evidence>
<evidence type="ECO:0000313" key="7">
    <source>
        <dbReference type="Proteomes" id="UP001408356"/>
    </source>
</evidence>
<dbReference type="InterPro" id="IPR001373">
    <property type="entry name" value="Cullin_N"/>
</dbReference>
<keyword evidence="7" id="KW-1185">Reference proteome</keyword>
<sequence length="856" mass="97963">MVSKLCFVMRSRPIANGNSPQIGATANTRTPGSSSKTDDFEFNWQKLKSAIQDIHLKNTGSLTFEQLYRHGYKIVLIKLPLRLYDNVRAFEEAWFKEHVTPPIFELITANLVNVTLGTDTGSTPIERRAMGEKFLKVIREAWEQHNTAMNMIADILMYLDRGWQQEQSRPGIFAVTIGLFRDQILRNGPRSADGRSVLCTISAILNATIIDHINMEREGDAVDKSLLRSCVGMLESLHQSDDELEDEKLYITDFEPVYLQKSREFYKAECDRLLAEADACAWLRYTQRRLQEEQGRCMTTVSAMTKDRIAKVLDEELITSHLDEFMNLEGSGFRAMIDNDRLEDLGILYRLVCRVDPKREAILKVLSNRVVELGFEIEKVLRNTDFSVPQAADEEPAAEAGEKPKPKALNASAQQTAAALKWVADVLSLKERFDNLWKDCFAEDLILQTALTKSYAEFINKFDRSAEYLSLFIDDNLKRGNKDRTDAEIDANLEKAKELLRFITDKDKFELYYQKHLARRLLQQKTETYDKEGDMLSRMKLELGNNFTNKFDGMFKDMKLSKTETDEYAAYAKDHGEPNEKRIELAINVLAGNNWPKEIMGRQTGLDGQERTDIVYPREIQATQENFLNFYSLNHQGRKLTWIGTAGSADIRCVFPKVPGKTSGPLSRERRYELSVSTYGMIVLLLFNDLAEGEWLTFEDIQARTNIPQNDLINVLTSLSVLKTTRVLLKEPATKSVVKTTDRFSYNGEFYSKVIKIKMPSVNAASKAENDEERKQTNEKNAETRKYVVDAAIVRIMKARKDASHSELITQVVEQVARQFKPDINLIKSRIEDLIGREYLERAEAVDGKPAYRYQA</sequence>
<dbReference type="SUPFAM" id="SSF46785">
    <property type="entry name" value="Winged helix' DNA-binding domain"/>
    <property type="match status" value="1"/>
</dbReference>
<reference evidence="6 7" key="1">
    <citation type="journal article" date="2024" name="J. Plant Pathol.">
        <title>Sequence and assembly of the genome of Seiridium unicorne, isolate CBS 538.82, causal agent of cypress canker disease.</title>
        <authorList>
            <person name="Scali E."/>
            <person name="Rocca G.D."/>
            <person name="Danti R."/>
            <person name="Garbelotto M."/>
            <person name="Barberini S."/>
            <person name="Baroncelli R."/>
            <person name="Emiliani G."/>
        </authorList>
    </citation>
    <scope>NUCLEOTIDE SEQUENCE [LARGE SCALE GENOMIC DNA]</scope>
    <source>
        <strain evidence="6 7">BM-138-508</strain>
    </source>
</reference>